<name>A0A839TGX0_9BACL</name>
<gene>
    <name evidence="1" type="ORF">FHS19_000730</name>
</gene>
<dbReference type="RefSeq" id="WP_183578634.1">
    <property type="nucleotide sequence ID" value="NZ_JACHXJ010000001.1"/>
</dbReference>
<accession>A0A839TGX0</accession>
<proteinExistence type="predicted"/>
<comment type="caution">
    <text evidence="1">The sequence shown here is derived from an EMBL/GenBank/DDBJ whole genome shotgun (WGS) entry which is preliminary data.</text>
</comment>
<protein>
    <recommendedName>
        <fullName evidence="3">YolD-like family protein</fullName>
    </recommendedName>
</protein>
<reference evidence="1 2" key="1">
    <citation type="submission" date="2020-08" db="EMBL/GenBank/DDBJ databases">
        <title>Genomic Encyclopedia of Type Strains, Phase III (KMG-III): the genomes of soil and plant-associated and newly described type strains.</title>
        <authorList>
            <person name="Whitman W."/>
        </authorList>
    </citation>
    <scope>NUCLEOTIDE SEQUENCE [LARGE SCALE GENOMIC DNA]</scope>
    <source>
        <strain evidence="1 2">CECT 5831</strain>
    </source>
</reference>
<evidence type="ECO:0000313" key="2">
    <source>
        <dbReference type="Proteomes" id="UP000517523"/>
    </source>
</evidence>
<organism evidence="1 2">
    <name type="scientific">Paenibacillus rhizosphaerae</name>
    <dbReference type="NCBI Taxonomy" id="297318"/>
    <lineage>
        <taxon>Bacteria</taxon>
        <taxon>Bacillati</taxon>
        <taxon>Bacillota</taxon>
        <taxon>Bacilli</taxon>
        <taxon>Bacillales</taxon>
        <taxon>Paenibacillaceae</taxon>
        <taxon>Paenibacillus</taxon>
    </lineage>
</organism>
<dbReference type="EMBL" id="JACHXJ010000001">
    <property type="protein sequence ID" value="MBB3126076.1"/>
    <property type="molecule type" value="Genomic_DNA"/>
</dbReference>
<evidence type="ECO:0000313" key="1">
    <source>
        <dbReference type="EMBL" id="MBB3126076.1"/>
    </source>
</evidence>
<dbReference type="AlphaFoldDB" id="A0A839TGX0"/>
<sequence length="87" mass="10033">MMINRTCEPSASFHSTMNDAAWTQTSRLLEESLRRHLKVTLCLAGAGPEQEIRGFVTVINTYLEEIKFRAEDEWMWIKFSEIASAHT</sequence>
<evidence type="ECO:0008006" key="3">
    <source>
        <dbReference type="Google" id="ProtNLM"/>
    </source>
</evidence>
<dbReference type="Proteomes" id="UP000517523">
    <property type="component" value="Unassembled WGS sequence"/>
</dbReference>